<protein>
    <submittedName>
        <fullName evidence="1">Uncharacterized protein</fullName>
    </submittedName>
</protein>
<sequence length="133" mass="14830">MDPGDVDLQAAMPILATHKAALDAVRRRFRGAGYMQAVRMMTAGRFEGELGADLHDFLTDTIMNGGIGVWCGLIDQGHDKYSVTVYEYCGLYWVHALEYDPIGYFRSGDAAIEYVMSAWDDVEETALPLRGRM</sequence>
<dbReference type="EMBL" id="JAEQNE010000015">
    <property type="protein sequence ID" value="MBL0395306.1"/>
    <property type="molecule type" value="Genomic_DNA"/>
</dbReference>
<gene>
    <name evidence="1" type="ORF">JJ685_29510</name>
</gene>
<dbReference type="Proteomes" id="UP000599109">
    <property type="component" value="Unassembled WGS sequence"/>
</dbReference>
<dbReference type="AlphaFoldDB" id="A0A936ZCL5"/>
<keyword evidence="2" id="KW-1185">Reference proteome</keyword>
<evidence type="ECO:0000313" key="2">
    <source>
        <dbReference type="Proteomes" id="UP000599109"/>
    </source>
</evidence>
<comment type="caution">
    <text evidence="1">The sequence shown here is derived from an EMBL/GenBank/DDBJ whole genome shotgun (WGS) entry which is preliminary data.</text>
</comment>
<evidence type="ECO:0000313" key="1">
    <source>
        <dbReference type="EMBL" id="MBL0395306.1"/>
    </source>
</evidence>
<proteinExistence type="predicted"/>
<accession>A0A936ZCL5</accession>
<dbReference type="RefSeq" id="WP_201677980.1">
    <property type="nucleotide sequence ID" value="NZ_JAEQNE010000015.1"/>
</dbReference>
<name>A0A936ZCL5_9BURK</name>
<organism evidence="1 2">
    <name type="scientific">Ramlibacter monticola</name>
    <dbReference type="NCBI Taxonomy" id="1926872"/>
    <lineage>
        <taxon>Bacteria</taxon>
        <taxon>Pseudomonadati</taxon>
        <taxon>Pseudomonadota</taxon>
        <taxon>Betaproteobacteria</taxon>
        <taxon>Burkholderiales</taxon>
        <taxon>Comamonadaceae</taxon>
        <taxon>Ramlibacter</taxon>
    </lineage>
</organism>
<reference evidence="1 2" key="1">
    <citation type="journal article" date="2017" name="Int. J. Syst. Evol. Microbiol.">
        <title>Ramlibacter monticola sp. nov., isolated from forest soil.</title>
        <authorList>
            <person name="Chaudhary D.K."/>
            <person name="Kim J."/>
        </authorList>
    </citation>
    <scope>NUCLEOTIDE SEQUENCE [LARGE SCALE GENOMIC DNA]</scope>
    <source>
        <strain evidence="1 2">KACC 19175</strain>
    </source>
</reference>